<feature type="compositionally biased region" description="Basic residues" evidence="4">
    <location>
        <begin position="226"/>
        <end position="236"/>
    </location>
</feature>
<dbReference type="NCBIfam" id="TIGR00138">
    <property type="entry name" value="rsmG_gidB"/>
    <property type="match status" value="1"/>
</dbReference>
<evidence type="ECO:0000256" key="4">
    <source>
        <dbReference type="SAM" id="MobiDB-lite"/>
    </source>
</evidence>
<evidence type="ECO:0000256" key="2">
    <source>
        <dbReference type="ARBA" id="ARBA00022552"/>
    </source>
</evidence>
<dbReference type="GO" id="GO:0005829">
    <property type="term" value="C:cytosol"/>
    <property type="evidence" value="ECO:0007669"/>
    <property type="project" value="TreeGrafter"/>
</dbReference>
<dbReference type="PANTHER" id="PTHR31760">
    <property type="entry name" value="S-ADENOSYL-L-METHIONINE-DEPENDENT METHYLTRANSFERASES SUPERFAMILY PROTEIN"/>
    <property type="match status" value="1"/>
</dbReference>
<dbReference type="Gene3D" id="3.40.50.150">
    <property type="entry name" value="Vaccinia Virus protein VP39"/>
    <property type="match status" value="1"/>
</dbReference>
<dbReference type="EMBL" id="CAFBPX010000025">
    <property type="protein sequence ID" value="CAB5030234.1"/>
    <property type="molecule type" value="Genomic_DNA"/>
</dbReference>
<name>A0A6J7RNF6_9ZZZZ</name>
<feature type="region of interest" description="Disordered" evidence="4">
    <location>
        <begin position="217"/>
        <end position="236"/>
    </location>
</feature>
<organism evidence="5">
    <name type="scientific">freshwater metagenome</name>
    <dbReference type="NCBI Taxonomy" id="449393"/>
    <lineage>
        <taxon>unclassified sequences</taxon>
        <taxon>metagenomes</taxon>
        <taxon>ecological metagenomes</taxon>
    </lineage>
</organism>
<dbReference type="CDD" id="cd02440">
    <property type="entry name" value="AdoMet_MTases"/>
    <property type="match status" value="1"/>
</dbReference>
<dbReference type="AlphaFoldDB" id="A0A6J7RNF6"/>
<dbReference type="HAMAP" id="MF_00074">
    <property type="entry name" value="16SrRNA_methyltr_G"/>
    <property type="match status" value="1"/>
</dbReference>
<gene>
    <name evidence="5" type="ORF">UFOPK4175_00245</name>
</gene>
<proteinExistence type="inferred from homology"/>
<evidence type="ECO:0000256" key="1">
    <source>
        <dbReference type="ARBA" id="ARBA00022490"/>
    </source>
</evidence>
<sequence>MTVAERCRELTDRFELPPRSAEKLNALLKLVITGPSSLTNVRDPAAAVELHIADSLAGLELPQVRSAATIADLGSGGGFPGLVMAIALPEAQLTLVESAARKADFLRETAEAMTLDNVAVVAERAELWALEAREQDVVTSRALASTSILLEYAAPLLRVGGSLVAWKGSLSDEELTDAAFAAAELEMSPPLAVAVAEDLVRGADRRQLIVSEKLDATPDRYPRRPGIAKKRPLAPK</sequence>
<protein>
    <submittedName>
        <fullName evidence="5">Unannotated protein</fullName>
    </submittedName>
</protein>
<evidence type="ECO:0000313" key="5">
    <source>
        <dbReference type="EMBL" id="CAB5030234.1"/>
    </source>
</evidence>
<reference evidence="5" key="1">
    <citation type="submission" date="2020-05" db="EMBL/GenBank/DDBJ databases">
        <authorList>
            <person name="Chiriac C."/>
            <person name="Salcher M."/>
            <person name="Ghai R."/>
            <person name="Kavagutti S V."/>
        </authorList>
    </citation>
    <scope>NUCLEOTIDE SEQUENCE</scope>
</reference>
<keyword evidence="2" id="KW-0698">rRNA processing</keyword>
<dbReference type="GO" id="GO:0070043">
    <property type="term" value="F:rRNA (guanine-N7-)-methyltransferase activity"/>
    <property type="evidence" value="ECO:0007669"/>
    <property type="project" value="TreeGrafter"/>
</dbReference>
<accession>A0A6J7RNF6</accession>
<dbReference type="SUPFAM" id="SSF53335">
    <property type="entry name" value="S-adenosyl-L-methionine-dependent methyltransferases"/>
    <property type="match status" value="1"/>
</dbReference>
<dbReference type="InterPro" id="IPR003682">
    <property type="entry name" value="rRNA_ssu_MeTfrase_G"/>
</dbReference>
<dbReference type="PANTHER" id="PTHR31760:SF0">
    <property type="entry name" value="S-ADENOSYL-L-METHIONINE-DEPENDENT METHYLTRANSFERASES SUPERFAMILY PROTEIN"/>
    <property type="match status" value="1"/>
</dbReference>
<dbReference type="Pfam" id="PF02527">
    <property type="entry name" value="GidB"/>
    <property type="match status" value="1"/>
</dbReference>
<keyword evidence="3" id="KW-0808">Transferase</keyword>
<dbReference type="InterPro" id="IPR029063">
    <property type="entry name" value="SAM-dependent_MTases_sf"/>
</dbReference>
<evidence type="ECO:0000256" key="3">
    <source>
        <dbReference type="ARBA" id="ARBA00022679"/>
    </source>
</evidence>
<keyword evidence="1" id="KW-0963">Cytoplasm</keyword>